<dbReference type="EC" id="3.4.21.89" evidence="6"/>
<dbReference type="NCBIfam" id="TIGR02228">
    <property type="entry name" value="sigpep_I_arch"/>
    <property type="match status" value="1"/>
</dbReference>
<evidence type="ECO:0000256" key="6">
    <source>
        <dbReference type="NCBIfam" id="TIGR02228"/>
    </source>
</evidence>
<organism evidence="9 10">
    <name type="scientific">Fusicatenibacter saccharivorans</name>
    <dbReference type="NCBI Taxonomy" id="1150298"/>
    <lineage>
        <taxon>Bacteria</taxon>
        <taxon>Bacillati</taxon>
        <taxon>Bacillota</taxon>
        <taxon>Clostridia</taxon>
        <taxon>Lachnospirales</taxon>
        <taxon>Lachnospiraceae</taxon>
        <taxon>Fusicatenibacter</taxon>
    </lineage>
</organism>
<evidence type="ECO:0000259" key="8">
    <source>
        <dbReference type="Pfam" id="PF00717"/>
    </source>
</evidence>
<dbReference type="GO" id="GO:0016020">
    <property type="term" value="C:membrane"/>
    <property type="evidence" value="ECO:0007669"/>
    <property type="project" value="UniProtKB-UniRule"/>
</dbReference>
<feature type="transmembrane region" description="Helical" evidence="7">
    <location>
        <begin position="161"/>
        <end position="178"/>
    </location>
</feature>
<evidence type="ECO:0000256" key="3">
    <source>
        <dbReference type="ARBA" id="ARBA00022692"/>
    </source>
</evidence>
<evidence type="ECO:0000313" key="9">
    <source>
        <dbReference type="EMBL" id="CUN78329.1"/>
    </source>
</evidence>
<evidence type="ECO:0000256" key="7">
    <source>
        <dbReference type="SAM" id="Phobius"/>
    </source>
</evidence>
<keyword evidence="5 7" id="KW-0472">Membrane</keyword>
<sequence>MKQGYSETEGKCYPLFFACKNDCLDIRIDGREKMKAKGKLGLQGFLSFLFLAAGWYLMQYFCAYVVLSGSMEPEIPTGSVVVVDGRKKEWNPGDVITYRRGNMVVTHRIVEKSEEGYYTKGDANAEEDAGIVLEKQVIGNVIVALPWLGFGIIWLRQRGTLFFLAVGAVMLFTIQQLWHGRKIMQENKL</sequence>
<feature type="domain" description="Peptidase S24/S26A/S26B/S26C" evidence="8">
    <location>
        <begin position="61"/>
        <end position="118"/>
    </location>
</feature>
<evidence type="ECO:0000256" key="4">
    <source>
        <dbReference type="ARBA" id="ARBA00022989"/>
    </source>
</evidence>
<keyword evidence="2" id="KW-0645">Protease</keyword>
<dbReference type="InterPro" id="IPR019533">
    <property type="entry name" value="Peptidase_S26"/>
</dbReference>
<name>A0A173ZRQ6_9FIRM</name>
<evidence type="ECO:0000313" key="10">
    <source>
        <dbReference type="Proteomes" id="UP000095706"/>
    </source>
</evidence>
<feature type="transmembrane region" description="Helical" evidence="7">
    <location>
        <begin position="137"/>
        <end position="155"/>
    </location>
</feature>
<dbReference type="InterPro" id="IPR001733">
    <property type="entry name" value="Peptidase_S26B"/>
</dbReference>
<dbReference type="GO" id="GO:0009003">
    <property type="term" value="F:signal peptidase activity"/>
    <property type="evidence" value="ECO:0007669"/>
    <property type="project" value="UniProtKB-EC"/>
</dbReference>
<dbReference type="PANTHER" id="PTHR10806:SF6">
    <property type="entry name" value="SIGNAL PEPTIDASE COMPLEX CATALYTIC SUBUNIT SEC11"/>
    <property type="match status" value="1"/>
</dbReference>
<reference evidence="9 10" key="1">
    <citation type="submission" date="2015-09" db="EMBL/GenBank/DDBJ databases">
        <authorList>
            <consortium name="Pathogen Informatics"/>
        </authorList>
    </citation>
    <scope>NUCLEOTIDE SEQUENCE [LARGE SCALE GENOMIC DNA]</scope>
    <source>
        <strain evidence="9 10">2789STDY5608849</strain>
    </source>
</reference>
<evidence type="ECO:0000256" key="1">
    <source>
        <dbReference type="ARBA" id="ARBA00004308"/>
    </source>
</evidence>
<evidence type="ECO:0000256" key="5">
    <source>
        <dbReference type="ARBA" id="ARBA00023136"/>
    </source>
</evidence>
<dbReference type="Proteomes" id="UP000095706">
    <property type="component" value="Unassembled WGS sequence"/>
</dbReference>
<keyword evidence="4 7" id="KW-1133">Transmembrane helix</keyword>
<dbReference type="Pfam" id="PF00717">
    <property type="entry name" value="Peptidase_S24"/>
    <property type="match status" value="1"/>
</dbReference>
<dbReference type="InterPro" id="IPR036286">
    <property type="entry name" value="LexA/Signal_pep-like_sf"/>
</dbReference>
<dbReference type="GO" id="GO:0012505">
    <property type="term" value="C:endomembrane system"/>
    <property type="evidence" value="ECO:0007669"/>
    <property type="project" value="UniProtKB-SubCell"/>
</dbReference>
<keyword evidence="9" id="KW-0378">Hydrolase</keyword>
<dbReference type="GO" id="GO:0004252">
    <property type="term" value="F:serine-type endopeptidase activity"/>
    <property type="evidence" value="ECO:0007669"/>
    <property type="project" value="UniProtKB-UniRule"/>
</dbReference>
<dbReference type="PRINTS" id="PR00728">
    <property type="entry name" value="SIGNALPTASE"/>
</dbReference>
<keyword evidence="3 7" id="KW-0812">Transmembrane</keyword>
<evidence type="ECO:0000256" key="2">
    <source>
        <dbReference type="ARBA" id="ARBA00022670"/>
    </source>
</evidence>
<protein>
    <recommendedName>
        <fullName evidence="6">Signal peptidase I</fullName>
        <ecNumber evidence="6">3.4.21.89</ecNumber>
    </recommendedName>
</protein>
<dbReference type="CDD" id="cd06530">
    <property type="entry name" value="S26_SPase_I"/>
    <property type="match status" value="1"/>
</dbReference>
<feature type="transmembrane region" description="Helical" evidence="7">
    <location>
        <begin position="45"/>
        <end position="67"/>
    </location>
</feature>
<proteinExistence type="predicted"/>
<dbReference type="InterPro" id="IPR015927">
    <property type="entry name" value="Peptidase_S24_S26A/B/C"/>
</dbReference>
<dbReference type="EMBL" id="CYYV01000003">
    <property type="protein sequence ID" value="CUN78329.1"/>
    <property type="molecule type" value="Genomic_DNA"/>
</dbReference>
<dbReference type="PANTHER" id="PTHR10806">
    <property type="entry name" value="SIGNAL PEPTIDASE COMPLEX CATALYTIC SUBUNIT SEC11"/>
    <property type="match status" value="1"/>
</dbReference>
<dbReference type="AlphaFoldDB" id="A0A173ZRQ6"/>
<dbReference type="Gene3D" id="2.10.109.10">
    <property type="entry name" value="Umud Fragment, subunit A"/>
    <property type="match status" value="1"/>
</dbReference>
<dbReference type="GO" id="GO:0006465">
    <property type="term" value="P:signal peptide processing"/>
    <property type="evidence" value="ECO:0007669"/>
    <property type="project" value="UniProtKB-UniRule"/>
</dbReference>
<gene>
    <name evidence="9" type="primary">sipW</name>
    <name evidence="9" type="ORF">ERS852406_00674</name>
</gene>
<dbReference type="SUPFAM" id="SSF51306">
    <property type="entry name" value="LexA/Signal peptidase"/>
    <property type="match status" value="1"/>
</dbReference>
<dbReference type="RefSeq" id="WP_055226429.1">
    <property type="nucleotide sequence ID" value="NZ_CYYV01000003.1"/>
</dbReference>
<comment type="subcellular location">
    <subcellularLocation>
        <location evidence="1">Endomembrane system</location>
    </subcellularLocation>
</comment>
<accession>A0A173ZRQ6</accession>